<dbReference type="SMART" id="SM00822">
    <property type="entry name" value="PKS_KR"/>
    <property type="match status" value="1"/>
</dbReference>
<reference evidence="4 5" key="1">
    <citation type="journal article" date="2016" name="Nat. Commun.">
        <title>Thousands of microbial genomes shed light on interconnected biogeochemical processes in an aquifer system.</title>
        <authorList>
            <person name="Anantharaman K."/>
            <person name="Brown C.T."/>
            <person name="Hug L.A."/>
            <person name="Sharon I."/>
            <person name="Castelle C.J."/>
            <person name="Probst A.J."/>
            <person name="Thomas B.C."/>
            <person name="Singh A."/>
            <person name="Wilkins M.J."/>
            <person name="Karaoz U."/>
            <person name="Brodie E.L."/>
            <person name="Williams K.H."/>
            <person name="Hubbard S.S."/>
            <person name="Banfield J.F."/>
        </authorList>
    </citation>
    <scope>NUCLEOTIDE SEQUENCE [LARGE SCALE GENOMIC DNA]</scope>
</reference>
<protein>
    <recommendedName>
        <fullName evidence="3">Ketoreductase domain-containing protein</fullName>
    </recommendedName>
</protein>
<dbReference type="InterPro" id="IPR036291">
    <property type="entry name" value="NAD(P)-bd_dom_sf"/>
</dbReference>
<dbReference type="InterPro" id="IPR002347">
    <property type="entry name" value="SDR_fam"/>
</dbReference>
<dbReference type="GO" id="GO:0032787">
    <property type="term" value="P:monocarboxylic acid metabolic process"/>
    <property type="evidence" value="ECO:0007669"/>
    <property type="project" value="UniProtKB-ARBA"/>
</dbReference>
<evidence type="ECO:0000259" key="3">
    <source>
        <dbReference type="SMART" id="SM00822"/>
    </source>
</evidence>
<evidence type="ECO:0000256" key="1">
    <source>
        <dbReference type="ARBA" id="ARBA00006484"/>
    </source>
</evidence>
<dbReference type="PRINTS" id="PR00080">
    <property type="entry name" value="SDRFAMILY"/>
</dbReference>
<dbReference type="Pfam" id="PF13561">
    <property type="entry name" value="adh_short_C2"/>
    <property type="match status" value="1"/>
</dbReference>
<dbReference type="PROSITE" id="PS00061">
    <property type="entry name" value="ADH_SHORT"/>
    <property type="match status" value="1"/>
</dbReference>
<dbReference type="Proteomes" id="UP000177309">
    <property type="component" value="Unassembled WGS sequence"/>
</dbReference>
<comment type="similarity">
    <text evidence="1">Belongs to the short-chain dehydrogenases/reductases (SDR) family.</text>
</comment>
<evidence type="ECO:0000256" key="2">
    <source>
        <dbReference type="ARBA" id="ARBA00023002"/>
    </source>
</evidence>
<dbReference type="PRINTS" id="PR00081">
    <property type="entry name" value="GDHRDH"/>
</dbReference>
<accession>A0A1F4TM35</accession>
<dbReference type="InterPro" id="IPR020904">
    <property type="entry name" value="Sc_DH/Rdtase_CS"/>
</dbReference>
<sequence length="245" mass="26198">MKTAIVTGGSRGIGEAIALALSGEKIKVLLTYQKMSKKAHLVVKTIRAAGGEAEAFPLDLTRTKSVYAFAAKMKKDFGPINILINNASFCQEKEPSKITDKDWDEMLAANLKSPFILSQELLSAMKKKHWGRIINISSIGGQLGGVRQVHYAAAKAALINLTRSLAKVSASQGITVNAVAPGLINTEMIKKELHSKLGKKKLATIPMGRIGTPQEVASAVCFLVSNEAAYITGQTINVNGGLYFA</sequence>
<proteinExistence type="inferred from homology"/>
<dbReference type="FunFam" id="3.40.50.720:FF:000173">
    <property type="entry name" value="3-oxoacyl-[acyl-carrier protein] reductase"/>
    <property type="match status" value="1"/>
</dbReference>
<keyword evidence="2" id="KW-0560">Oxidoreductase</keyword>
<dbReference type="PANTHER" id="PTHR42879">
    <property type="entry name" value="3-OXOACYL-(ACYL-CARRIER-PROTEIN) REDUCTASE"/>
    <property type="match status" value="1"/>
</dbReference>
<evidence type="ECO:0000313" key="5">
    <source>
        <dbReference type="Proteomes" id="UP000177309"/>
    </source>
</evidence>
<dbReference type="Gene3D" id="3.40.50.720">
    <property type="entry name" value="NAD(P)-binding Rossmann-like Domain"/>
    <property type="match status" value="1"/>
</dbReference>
<dbReference type="SUPFAM" id="SSF51735">
    <property type="entry name" value="NAD(P)-binding Rossmann-fold domains"/>
    <property type="match status" value="1"/>
</dbReference>
<dbReference type="PANTHER" id="PTHR42879:SF2">
    <property type="entry name" value="3-OXOACYL-[ACYL-CARRIER-PROTEIN] REDUCTASE FABG"/>
    <property type="match status" value="1"/>
</dbReference>
<feature type="domain" description="Ketoreductase" evidence="3">
    <location>
        <begin position="2"/>
        <end position="182"/>
    </location>
</feature>
<organism evidence="4 5">
    <name type="scientific">candidate division WOR-1 bacterium RIFOXYC2_FULL_41_25</name>
    <dbReference type="NCBI Taxonomy" id="1802586"/>
    <lineage>
        <taxon>Bacteria</taxon>
        <taxon>Bacillati</taxon>
        <taxon>Saganbacteria</taxon>
    </lineage>
</organism>
<dbReference type="GO" id="GO:0016491">
    <property type="term" value="F:oxidoreductase activity"/>
    <property type="evidence" value="ECO:0007669"/>
    <property type="project" value="UniProtKB-KW"/>
</dbReference>
<dbReference type="EMBL" id="MEUI01000027">
    <property type="protein sequence ID" value="OGC33792.1"/>
    <property type="molecule type" value="Genomic_DNA"/>
</dbReference>
<evidence type="ECO:0000313" key="4">
    <source>
        <dbReference type="EMBL" id="OGC33792.1"/>
    </source>
</evidence>
<dbReference type="AlphaFoldDB" id="A0A1F4TM35"/>
<name>A0A1F4TM35_UNCSA</name>
<dbReference type="NCBIfam" id="NF009466">
    <property type="entry name" value="PRK12826.1-2"/>
    <property type="match status" value="1"/>
</dbReference>
<gene>
    <name evidence="4" type="ORF">A2462_01685</name>
</gene>
<comment type="caution">
    <text evidence="4">The sequence shown here is derived from an EMBL/GenBank/DDBJ whole genome shotgun (WGS) entry which is preliminary data.</text>
</comment>
<dbReference type="InterPro" id="IPR050259">
    <property type="entry name" value="SDR"/>
</dbReference>
<dbReference type="InterPro" id="IPR057326">
    <property type="entry name" value="KR_dom"/>
</dbReference>